<keyword evidence="3" id="KW-1185">Reference proteome</keyword>
<gene>
    <name evidence="2" type="ORF">PG986_001101</name>
</gene>
<proteinExistence type="predicted"/>
<dbReference type="RefSeq" id="XP_066706216.1">
    <property type="nucleotide sequence ID" value="XM_066837323.1"/>
</dbReference>
<comment type="caution">
    <text evidence="2">The sequence shown here is derived from an EMBL/GenBank/DDBJ whole genome shotgun (WGS) entry which is preliminary data.</text>
</comment>
<sequence>MVIHGINERGPWDRRHQHGRNQVDRRGQTFQAIQQPHQHHNPLPHPYQPHSQPQPAFHPAPSTSFSGVSQQPNVGGNTYAQGPQGEHSNFDGRNHGHAAFDVQHAFGATVFSALPGSWQHHPTFPPQTSQTMFAGKNCSEAMIESRKNMLCHNCKRRHPPELCRGPLDEGGLLNCCGFCGQKHLIDDCPQLKNLSPLSQGLWKQYIIYESRRGLAPFATMEGYSMSNFHGGPRLEVLNPEVAKRWERQVLVYDETAGRRPYWCRFDWNSQTLKPTTDLSNRLPRDPTIPPHLQYTGPPSHLAPNPTDPLTLWRTTPGYLNLKDCREDELQYNPYWLLFESGRRSPEDTGLSIVKAQVRLNKMTGQKMDFYSRLDWPEHRASNLIG</sequence>
<protein>
    <submittedName>
        <fullName evidence="2">Uncharacterized protein</fullName>
    </submittedName>
</protein>
<feature type="region of interest" description="Disordered" evidence="1">
    <location>
        <begin position="1"/>
        <end position="95"/>
    </location>
</feature>
<evidence type="ECO:0000313" key="3">
    <source>
        <dbReference type="Proteomes" id="UP001391051"/>
    </source>
</evidence>
<evidence type="ECO:0000313" key="2">
    <source>
        <dbReference type="EMBL" id="KAK7966824.1"/>
    </source>
</evidence>
<evidence type="ECO:0000256" key="1">
    <source>
        <dbReference type="SAM" id="MobiDB-lite"/>
    </source>
</evidence>
<reference evidence="2 3" key="1">
    <citation type="submission" date="2023-01" db="EMBL/GenBank/DDBJ databases">
        <title>Analysis of 21 Apiospora genomes using comparative genomics revels a genus with tremendous synthesis potential of carbohydrate active enzymes and secondary metabolites.</title>
        <authorList>
            <person name="Sorensen T."/>
        </authorList>
    </citation>
    <scope>NUCLEOTIDE SEQUENCE [LARGE SCALE GENOMIC DNA]</scope>
    <source>
        <strain evidence="2 3">CBS 24483</strain>
    </source>
</reference>
<feature type="compositionally biased region" description="Basic and acidic residues" evidence="1">
    <location>
        <begin position="1"/>
        <end position="14"/>
    </location>
</feature>
<dbReference type="Proteomes" id="UP001391051">
    <property type="component" value="Unassembled WGS sequence"/>
</dbReference>
<organism evidence="2 3">
    <name type="scientific">Apiospora aurea</name>
    <dbReference type="NCBI Taxonomy" id="335848"/>
    <lineage>
        <taxon>Eukaryota</taxon>
        <taxon>Fungi</taxon>
        <taxon>Dikarya</taxon>
        <taxon>Ascomycota</taxon>
        <taxon>Pezizomycotina</taxon>
        <taxon>Sordariomycetes</taxon>
        <taxon>Xylariomycetidae</taxon>
        <taxon>Amphisphaeriales</taxon>
        <taxon>Apiosporaceae</taxon>
        <taxon>Apiospora</taxon>
    </lineage>
</organism>
<dbReference type="EMBL" id="JAQQWE010000001">
    <property type="protein sequence ID" value="KAK7966824.1"/>
    <property type="molecule type" value="Genomic_DNA"/>
</dbReference>
<dbReference type="GeneID" id="92070385"/>
<feature type="compositionally biased region" description="Polar residues" evidence="1">
    <location>
        <begin position="61"/>
        <end position="81"/>
    </location>
</feature>
<accession>A0ABR1QW26</accession>
<name>A0ABR1QW26_9PEZI</name>